<name>A0A4P6P9E2_9GAMM</name>
<sequence>MCLLYTHLHYILILRIIFIMNKALLSLLLLAFTFTINAKTFKEDMDLSKLWFKPYLVKNNDVACDSLLEDVQTKFLSNVSFYKAYKFSGRNNIDTNKLLDWRYLGDSQLKELQAYNKTFYLTYKQNAGCGGACETNQSLASTEAFPEKQNYSYLRELAENTHPAASYNYSIFENNDKTPYLFIVGSYFEYKGKILLYKLNADAKWESACEISVVPKGSESNSSKEYNKAKLSISALNQSIQGLTRGAGRCGSMNTEYRWRNRTTSALNQTMFRPWAMNNSAEGSVNSYGDYKRIIDSLKRWSLTGLSEHAALKAYSTQLTLTVIDLSKFYQKSFGWSESKAKWMAEFALTSAVSKGFGFYMYEPSFSKGEYELRNNILDDDSKSINSLKFDASKIDSQLTSWASPEGKESILNIAIRDPEKLKLLLDKSIDPNSVNQFGKTPLMYAAQYNQLESAKLLIEHGANTIAATTKPADTCYYTLKTTKMTALHYAVRYASSEFIRLLLDNGAEPFMTAENGHNHPTTLETALDWFYRYTLETSSEINPNIDTDELQKVEQWLKVPSDKQLLMEAKKSIIDAEKLYQQGRIKKSYELLLKALAIEPDNERTLSNMALVSLKLNRLGESLAASEKLIEKSINKKNQANGWFNQGLACEQYTLSGKRGYLNYNGQYYCNKPFIYSYLQAWLTYKTEARKNKLVSVFKDKKTNVCKVITPEGNAYQFHFLTINREDIIYFFHSNNIALTAANIFNEVNFFDVNKGQNRFPINYTPKYTASYDLGEYVVDEMMSPYGNGYPIYLGKLSCRLKEDNQN</sequence>
<dbReference type="KEGG" id="lsd:EMK97_10700"/>
<dbReference type="PROSITE" id="PS50297">
    <property type="entry name" value="ANK_REP_REGION"/>
    <property type="match status" value="2"/>
</dbReference>
<evidence type="ECO:0000256" key="2">
    <source>
        <dbReference type="ARBA" id="ARBA00023043"/>
    </source>
</evidence>
<evidence type="ECO:0000256" key="1">
    <source>
        <dbReference type="ARBA" id="ARBA00022737"/>
    </source>
</evidence>
<dbReference type="Gene3D" id="1.25.40.10">
    <property type="entry name" value="Tetratricopeptide repeat domain"/>
    <property type="match status" value="1"/>
</dbReference>
<evidence type="ECO:0000256" key="3">
    <source>
        <dbReference type="PROSITE-ProRule" id="PRU00023"/>
    </source>
</evidence>
<dbReference type="Gene3D" id="1.25.40.20">
    <property type="entry name" value="Ankyrin repeat-containing domain"/>
    <property type="match status" value="2"/>
</dbReference>
<keyword evidence="1" id="KW-0677">Repeat</keyword>
<dbReference type="PROSITE" id="PS50088">
    <property type="entry name" value="ANK_REPEAT"/>
    <property type="match status" value="2"/>
</dbReference>
<dbReference type="SUPFAM" id="SSF48403">
    <property type="entry name" value="Ankyrin repeat"/>
    <property type="match status" value="1"/>
</dbReference>
<dbReference type="Proteomes" id="UP000290244">
    <property type="component" value="Chromosome"/>
</dbReference>
<dbReference type="PANTHER" id="PTHR24126:SF14">
    <property type="entry name" value="ANK_REP_REGION DOMAIN-CONTAINING PROTEIN"/>
    <property type="match status" value="1"/>
</dbReference>
<gene>
    <name evidence="4" type="ORF">EMK97_10700</name>
</gene>
<dbReference type="Pfam" id="PF12796">
    <property type="entry name" value="Ank_2"/>
    <property type="match status" value="1"/>
</dbReference>
<dbReference type="SUPFAM" id="SSF48452">
    <property type="entry name" value="TPR-like"/>
    <property type="match status" value="1"/>
</dbReference>
<accession>A0A4P6P9E2</accession>
<protein>
    <submittedName>
        <fullName evidence="4">Ankyrin repeat domain-containing protein</fullName>
    </submittedName>
</protein>
<dbReference type="OrthoDB" id="6396231at2"/>
<dbReference type="AlphaFoldDB" id="A0A4P6P9E2"/>
<dbReference type="SMART" id="SM00248">
    <property type="entry name" value="ANK"/>
    <property type="match status" value="3"/>
</dbReference>
<keyword evidence="2 3" id="KW-0040">ANK repeat</keyword>
<feature type="repeat" description="ANK" evidence="3">
    <location>
        <begin position="483"/>
        <end position="515"/>
    </location>
</feature>
<dbReference type="InterPro" id="IPR002110">
    <property type="entry name" value="Ankyrin_rpt"/>
</dbReference>
<evidence type="ECO:0000313" key="5">
    <source>
        <dbReference type="Proteomes" id="UP000290244"/>
    </source>
</evidence>
<dbReference type="EMBL" id="CP034759">
    <property type="protein sequence ID" value="QBG36147.1"/>
    <property type="molecule type" value="Genomic_DNA"/>
</dbReference>
<dbReference type="PANTHER" id="PTHR24126">
    <property type="entry name" value="ANKYRIN REPEAT, PH AND SEC7 DOMAIN CONTAINING PROTEIN SECG-RELATED"/>
    <property type="match status" value="1"/>
</dbReference>
<feature type="repeat" description="ANK" evidence="3">
    <location>
        <begin position="438"/>
        <end position="470"/>
    </location>
</feature>
<evidence type="ECO:0000313" key="4">
    <source>
        <dbReference type="EMBL" id="QBG36147.1"/>
    </source>
</evidence>
<keyword evidence="5" id="KW-1185">Reference proteome</keyword>
<reference evidence="4 5" key="1">
    <citation type="submission" date="2018-12" db="EMBL/GenBank/DDBJ databases">
        <title>Complete genome of Litorilituus sediminis.</title>
        <authorList>
            <person name="Liu A."/>
            <person name="Rong J."/>
        </authorList>
    </citation>
    <scope>NUCLEOTIDE SEQUENCE [LARGE SCALE GENOMIC DNA]</scope>
    <source>
        <strain evidence="4 5">JCM 17549</strain>
    </source>
</reference>
<proteinExistence type="predicted"/>
<dbReference type="InterPro" id="IPR011990">
    <property type="entry name" value="TPR-like_helical_dom_sf"/>
</dbReference>
<organism evidence="4 5">
    <name type="scientific">Litorilituus sediminis</name>
    <dbReference type="NCBI Taxonomy" id="718192"/>
    <lineage>
        <taxon>Bacteria</taxon>
        <taxon>Pseudomonadati</taxon>
        <taxon>Pseudomonadota</taxon>
        <taxon>Gammaproteobacteria</taxon>
        <taxon>Alteromonadales</taxon>
        <taxon>Colwelliaceae</taxon>
        <taxon>Litorilituus</taxon>
    </lineage>
</organism>
<dbReference type="InterPro" id="IPR036770">
    <property type="entry name" value="Ankyrin_rpt-contain_sf"/>
</dbReference>